<evidence type="ECO:0000259" key="2">
    <source>
        <dbReference type="Pfam" id="PF09925"/>
    </source>
</evidence>
<keyword evidence="1" id="KW-1133">Transmembrane helix</keyword>
<reference evidence="3" key="1">
    <citation type="submission" date="2016-09" db="EMBL/GenBank/DDBJ databases">
        <authorList>
            <person name="Capua I."/>
            <person name="De Benedictis P."/>
            <person name="Joannis T."/>
            <person name="Lombin L.H."/>
            <person name="Cattoli G."/>
        </authorList>
    </citation>
    <scope>NUCLEOTIDE SEQUENCE</scope>
    <source>
        <strain evidence="3">B9</strain>
    </source>
</reference>
<dbReference type="RefSeq" id="WP_340527386.1">
    <property type="nucleotide sequence ID" value="NZ_FMSH01000350.1"/>
</dbReference>
<feature type="transmembrane region" description="Helical" evidence="1">
    <location>
        <begin position="284"/>
        <end position="307"/>
    </location>
</feature>
<feature type="transmembrane region" description="Helical" evidence="1">
    <location>
        <begin position="164"/>
        <end position="181"/>
    </location>
</feature>
<feature type="transmembrane region" description="Helical" evidence="1">
    <location>
        <begin position="116"/>
        <end position="134"/>
    </location>
</feature>
<name>A0A1K0IK53_CUPNE</name>
<evidence type="ECO:0000313" key="3">
    <source>
        <dbReference type="EMBL" id="SCU82238.1"/>
    </source>
</evidence>
<accession>A0A1K0IK53</accession>
<feature type="transmembrane region" description="Helical" evidence="1">
    <location>
        <begin position="201"/>
        <end position="221"/>
    </location>
</feature>
<evidence type="ECO:0000256" key="1">
    <source>
        <dbReference type="SAM" id="Phobius"/>
    </source>
</evidence>
<feature type="transmembrane region" description="Helical" evidence="1">
    <location>
        <begin position="58"/>
        <end position="79"/>
    </location>
</feature>
<dbReference type="Pfam" id="PF09925">
    <property type="entry name" value="DUF2157"/>
    <property type="match status" value="1"/>
</dbReference>
<gene>
    <name evidence="3" type="ORF">CNECB9_4130011</name>
</gene>
<dbReference type="AlphaFoldDB" id="A0A1K0IK53"/>
<feature type="transmembrane region" description="Helical" evidence="1">
    <location>
        <begin position="260"/>
        <end position="277"/>
    </location>
</feature>
<sequence>MQGTPIVANGERSGERRAIRRALADWRALGRLDAAGVPEPWARTEPVATDWRRWLDTALMALGTALLCAGVIVFFAFNWQDLHKFSKFGLLAGALTLLAAFAWLRPAGDTAGRAALGGAQVVSGVLLAVIGQTYQTGADAWQLFALWALLAVPWALAARAAPHWWLVIVVGNVALLRYFSIRFGVEGVFALLFDTRHMRTATLALLGAVVLQLALWQLLCARAPALGLRGQTGSRMLAALACVHAGSLGLASLLDSHFDGAAFALALVVLAALVWWFRQRAFDIVVLSLACLTGIVLAVAAIAKVLFEGKDDFGAFLLLGLVTIGLAAGAAAWLMRAWRGQLEQA</sequence>
<feature type="transmembrane region" description="Helical" evidence="1">
    <location>
        <begin position="140"/>
        <end position="157"/>
    </location>
</feature>
<feature type="transmembrane region" description="Helical" evidence="1">
    <location>
        <begin position="233"/>
        <end position="254"/>
    </location>
</feature>
<protein>
    <recommendedName>
        <fullName evidence="2">DUF2157 domain-containing protein</fullName>
    </recommendedName>
</protein>
<keyword evidence="1" id="KW-0812">Transmembrane</keyword>
<feature type="transmembrane region" description="Helical" evidence="1">
    <location>
        <begin position="313"/>
        <end position="335"/>
    </location>
</feature>
<dbReference type="EMBL" id="FMSH01000350">
    <property type="protein sequence ID" value="SCU82238.1"/>
    <property type="molecule type" value="Genomic_DNA"/>
</dbReference>
<keyword evidence="1" id="KW-0472">Membrane</keyword>
<proteinExistence type="predicted"/>
<organism evidence="3">
    <name type="scientific">Cupriavidus necator</name>
    <name type="common">Alcaligenes eutrophus</name>
    <name type="synonym">Ralstonia eutropha</name>
    <dbReference type="NCBI Taxonomy" id="106590"/>
    <lineage>
        <taxon>Bacteria</taxon>
        <taxon>Pseudomonadati</taxon>
        <taxon>Pseudomonadota</taxon>
        <taxon>Betaproteobacteria</taxon>
        <taxon>Burkholderiales</taxon>
        <taxon>Burkholderiaceae</taxon>
        <taxon>Cupriavidus</taxon>
    </lineage>
</organism>
<feature type="transmembrane region" description="Helical" evidence="1">
    <location>
        <begin position="85"/>
        <end position="104"/>
    </location>
</feature>
<dbReference type="InterPro" id="IPR018677">
    <property type="entry name" value="DUF2157"/>
</dbReference>
<feature type="domain" description="DUF2157" evidence="2">
    <location>
        <begin position="25"/>
        <end position="164"/>
    </location>
</feature>